<gene>
    <name evidence="1" type="ORF">EVAR_33204_1</name>
</gene>
<evidence type="ECO:0000313" key="1">
    <source>
        <dbReference type="EMBL" id="GBP45099.1"/>
    </source>
</evidence>
<evidence type="ECO:0000313" key="2">
    <source>
        <dbReference type="Proteomes" id="UP000299102"/>
    </source>
</evidence>
<proteinExistence type="predicted"/>
<keyword evidence="2" id="KW-1185">Reference proteome</keyword>
<dbReference type="AlphaFoldDB" id="A0A4C1W3M5"/>
<accession>A0A4C1W3M5</accession>
<name>A0A4C1W3M5_EUMVA</name>
<comment type="caution">
    <text evidence="1">The sequence shown here is derived from an EMBL/GenBank/DDBJ whole genome shotgun (WGS) entry which is preliminary data.</text>
</comment>
<dbReference type="EMBL" id="BGZK01000464">
    <property type="protein sequence ID" value="GBP45099.1"/>
    <property type="molecule type" value="Genomic_DNA"/>
</dbReference>
<protein>
    <submittedName>
        <fullName evidence="1">Uncharacterized protein</fullName>
    </submittedName>
</protein>
<dbReference type="Proteomes" id="UP000299102">
    <property type="component" value="Unassembled WGS sequence"/>
</dbReference>
<organism evidence="1 2">
    <name type="scientific">Eumeta variegata</name>
    <name type="common">Bagworm moth</name>
    <name type="synonym">Eumeta japonica</name>
    <dbReference type="NCBI Taxonomy" id="151549"/>
    <lineage>
        <taxon>Eukaryota</taxon>
        <taxon>Metazoa</taxon>
        <taxon>Ecdysozoa</taxon>
        <taxon>Arthropoda</taxon>
        <taxon>Hexapoda</taxon>
        <taxon>Insecta</taxon>
        <taxon>Pterygota</taxon>
        <taxon>Neoptera</taxon>
        <taxon>Endopterygota</taxon>
        <taxon>Lepidoptera</taxon>
        <taxon>Glossata</taxon>
        <taxon>Ditrysia</taxon>
        <taxon>Tineoidea</taxon>
        <taxon>Psychidae</taxon>
        <taxon>Oiketicinae</taxon>
        <taxon>Eumeta</taxon>
    </lineage>
</organism>
<reference evidence="1 2" key="1">
    <citation type="journal article" date="2019" name="Commun. Biol.">
        <title>The bagworm genome reveals a unique fibroin gene that provides high tensile strength.</title>
        <authorList>
            <person name="Kono N."/>
            <person name="Nakamura H."/>
            <person name="Ohtoshi R."/>
            <person name="Tomita M."/>
            <person name="Numata K."/>
            <person name="Arakawa K."/>
        </authorList>
    </citation>
    <scope>NUCLEOTIDE SEQUENCE [LARGE SCALE GENOMIC DNA]</scope>
</reference>
<sequence length="89" mass="9886">MRRMKRLGHNFLMDYNKGSFFIQYSPNYTLKRANVGTTQVGDFVVAVVIPYVPPPLTQRCQSSVVFAITHAGTGPRHPVVGPRNGIVVL</sequence>